<dbReference type="EnsemblPlants" id="LPERR08G04310.1">
    <property type="protein sequence ID" value="LPERR08G04310.1"/>
    <property type="gene ID" value="LPERR08G04310"/>
</dbReference>
<proteinExistence type="predicted"/>
<dbReference type="Gramene" id="LPERR08G04310.1">
    <property type="protein sequence ID" value="LPERR08G04310.1"/>
    <property type="gene ID" value="LPERR08G04310"/>
</dbReference>
<organism evidence="2 3">
    <name type="scientific">Leersia perrieri</name>
    <dbReference type="NCBI Taxonomy" id="77586"/>
    <lineage>
        <taxon>Eukaryota</taxon>
        <taxon>Viridiplantae</taxon>
        <taxon>Streptophyta</taxon>
        <taxon>Embryophyta</taxon>
        <taxon>Tracheophyta</taxon>
        <taxon>Spermatophyta</taxon>
        <taxon>Magnoliopsida</taxon>
        <taxon>Liliopsida</taxon>
        <taxon>Poales</taxon>
        <taxon>Poaceae</taxon>
        <taxon>BOP clade</taxon>
        <taxon>Oryzoideae</taxon>
        <taxon>Oryzeae</taxon>
        <taxon>Oryzinae</taxon>
        <taxon>Leersia</taxon>
    </lineage>
</organism>
<protein>
    <recommendedName>
        <fullName evidence="1">KIB1-4 beta-propeller domain-containing protein</fullName>
    </recommendedName>
</protein>
<reference evidence="2" key="3">
    <citation type="submission" date="2015-04" db="UniProtKB">
        <authorList>
            <consortium name="EnsemblPlants"/>
        </authorList>
    </citation>
    <scope>IDENTIFICATION</scope>
</reference>
<accession>A0A0D9X4W1</accession>
<dbReference type="Pfam" id="PF03478">
    <property type="entry name" value="Beta-prop_KIB1-4"/>
    <property type="match status" value="1"/>
</dbReference>
<dbReference type="Proteomes" id="UP000032180">
    <property type="component" value="Chromosome 8"/>
</dbReference>
<reference evidence="3" key="2">
    <citation type="submission" date="2013-12" db="EMBL/GenBank/DDBJ databases">
        <authorList>
            <person name="Yu Y."/>
            <person name="Lee S."/>
            <person name="de Baynast K."/>
            <person name="Wissotski M."/>
            <person name="Liu L."/>
            <person name="Talag J."/>
            <person name="Goicoechea J."/>
            <person name="Angelova A."/>
            <person name="Jetty R."/>
            <person name="Kudrna D."/>
            <person name="Golser W."/>
            <person name="Rivera L."/>
            <person name="Zhang J."/>
            <person name="Wing R."/>
        </authorList>
    </citation>
    <scope>NUCLEOTIDE SEQUENCE</scope>
</reference>
<dbReference type="STRING" id="77586.A0A0D9X4W1"/>
<dbReference type="AlphaFoldDB" id="A0A0D9X4W1"/>
<evidence type="ECO:0000313" key="3">
    <source>
        <dbReference type="Proteomes" id="UP000032180"/>
    </source>
</evidence>
<name>A0A0D9X4W1_9ORYZ</name>
<evidence type="ECO:0000313" key="2">
    <source>
        <dbReference type="EnsemblPlants" id="LPERR08G04310.1"/>
    </source>
</evidence>
<feature type="domain" description="KIB1-4 beta-propeller" evidence="1">
    <location>
        <begin position="8"/>
        <end position="87"/>
    </location>
</feature>
<sequence>MPIDDIPENSRTISFEVYEADLRTGSGMWRRVKSWGDQAHFVGTHGSASKPVPAKKCGGIQEDSIYFMCDFYLSCCADDPLVDSGIYMG</sequence>
<keyword evidence="3" id="KW-1185">Reference proteome</keyword>
<reference evidence="2 3" key="1">
    <citation type="submission" date="2012-08" db="EMBL/GenBank/DDBJ databases">
        <title>Oryza genome evolution.</title>
        <authorList>
            <person name="Wing R.A."/>
        </authorList>
    </citation>
    <scope>NUCLEOTIDE SEQUENCE</scope>
</reference>
<evidence type="ECO:0000259" key="1">
    <source>
        <dbReference type="Pfam" id="PF03478"/>
    </source>
</evidence>
<dbReference type="InterPro" id="IPR005174">
    <property type="entry name" value="KIB1-4_b-propeller"/>
</dbReference>
<dbReference type="HOGENOM" id="CLU_2458073_0_0_1"/>